<dbReference type="EMBL" id="JALJOS010000070">
    <property type="protein sequence ID" value="KAK9817448.1"/>
    <property type="molecule type" value="Genomic_DNA"/>
</dbReference>
<evidence type="ECO:0000313" key="3">
    <source>
        <dbReference type="Proteomes" id="UP001438707"/>
    </source>
</evidence>
<evidence type="ECO:0000313" key="2">
    <source>
        <dbReference type="EMBL" id="KAK9817448.1"/>
    </source>
</evidence>
<feature type="region of interest" description="Disordered" evidence="1">
    <location>
        <begin position="154"/>
        <end position="232"/>
    </location>
</feature>
<dbReference type="Proteomes" id="UP001438707">
    <property type="component" value="Unassembled WGS sequence"/>
</dbReference>
<dbReference type="AlphaFoldDB" id="A0AAW1Q9G2"/>
<organism evidence="2 3">
    <name type="scientific">Apatococcus lobatus</name>
    <dbReference type="NCBI Taxonomy" id="904363"/>
    <lineage>
        <taxon>Eukaryota</taxon>
        <taxon>Viridiplantae</taxon>
        <taxon>Chlorophyta</taxon>
        <taxon>core chlorophytes</taxon>
        <taxon>Trebouxiophyceae</taxon>
        <taxon>Chlorellales</taxon>
        <taxon>Chlorellaceae</taxon>
        <taxon>Apatococcus</taxon>
    </lineage>
</organism>
<feature type="region of interest" description="Disordered" evidence="1">
    <location>
        <begin position="1"/>
        <end position="21"/>
    </location>
</feature>
<gene>
    <name evidence="2" type="ORF">WJX74_009719</name>
</gene>
<feature type="region of interest" description="Disordered" evidence="1">
    <location>
        <begin position="72"/>
        <end position="100"/>
    </location>
</feature>
<feature type="compositionally biased region" description="Polar residues" evidence="1">
    <location>
        <begin position="8"/>
        <end position="17"/>
    </location>
</feature>
<keyword evidence="3" id="KW-1185">Reference proteome</keyword>
<feature type="region of interest" description="Disordered" evidence="1">
    <location>
        <begin position="335"/>
        <end position="381"/>
    </location>
</feature>
<proteinExistence type="predicted"/>
<reference evidence="2 3" key="1">
    <citation type="journal article" date="2024" name="Nat. Commun.">
        <title>Phylogenomics reveals the evolutionary origins of lichenization in chlorophyte algae.</title>
        <authorList>
            <person name="Puginier C."/>
            <person name="Libourel C."/>
            <person name="Otte J."/>
            <person name="Skaloud P."/>
            <person name="Haon M."/>
            <person name="Grisel S."/>
            <person name="Petersen M."/>
            <person name="Berrin J.G."/>
            <person name="Delaux P.M."/>
            <person name="Dal Grande F."/>
            <person name="Keller J."/>
        </authorList>
    </citation>
    <scope>NUCLEOTIDE SEQUENCE [LARGE SCALE GENOMIC DNA]</scope>
    <source>
        <strain evidence="2 3">SAG 2145</strain>
    </source>
</reference>
<comment type="caution">
    <text evidence="2">The sequence shown here is derived from an EMBL/GenBank/DDBJ whole genome shotgun (WGS) entry which is preliminary data.</text>
</comment>
<feature type="compositionally biased region" description="Basic and acidic residues" evidence="1">
    <location>
        <begin position="198"/>
        <end position="218"/>
    </location>
</feature>
<feature type="region of interest" description="Disordered" evidence="1">
    <location>
        <begin position="406"/>
        <end position="440"/>
    </location>
</feature>
<evidence type="ECO:0000256" key="1">
    <source>
        <dbReference type="SAM" id="MobiDB-lite"/>
    </source>
</evidence>
<protein>
    <submittedName>
        <fullName evidence="2">Uncharacterized protein</fullName>
    </submittedName>
</protein>
<name>A0AAW1Q9G2_9CHLO</name>
<sequence length="440" mass="47300">MRYKMLPAQQSALQPNKSGAAKVEEGCLPGADLDIEPARRPARLKRKFRQAASLSGPAAPVKRRVTFAKGPFADRYGTQDGHARREGTTAPQRRQLGNPWPVDLTPANVRMLEAVLQDTCVWSLERLKRRAGVLPPIKRARKYAQGLQPSAAIGPSAAIQSRQRQAHVSAPSAESSSCQDGAADFVPLAPSPAVSHPLDQRSQEADAAADRDKAEHENTCPQSMQPSLQRHQTRAKKRVTSSLFQASTCLAGPSLQSAAGGLSENVNLNEAAHTSLAASTSALAELSQQREQPVQSSGAALNGASRLGMHAAQAGLQAHQPTHLGTPNGIPPCLPATGVCHHDQQQQRQKQQRRRVARSQNAHDLKQPQKQHRTRSTARLQASHAHLALATHLPIGGDHCSCAIDESEGQPKNSHGTDFLLTPRIGQASKRMPLQQQALS</sequence>
<accession>A0AAW1Q9G2</accession>
<feature type="compositionally biased region" description="Polar residues" evidence="1">
    <location>
        <begin position="219"/>
        <end position="230"/>
    </location>
</feature>